<dbReference type="InterPro" id="IPR017956">
    <property type="entry name" value="AT_hook_DNA-bd_motif"/>
</dbReference>
<dbReference type="PANTHER" id="PTHR12549:SF64">
    <property type="entry name" value="OS02G0828900 PROTEIN"/>
    <property type="match status" value="1"/>
</dbReference>
<evidence type="ECO:0000259" key="8">
    <source>
        <dbReference type="PROSITE" id="PS51184"/>
    </source>
</evidence>
<evidence type="ECO:0000256" key="2">
    <source>
        <dbReference type="ARBA" id="ARBA00006801"/>
    </source>
</evidence>
<evidence type="ECO:0000256" key="1">
    <source>
        <dbReference type="ARBA" id="ARBA00004123"/>
    </source>
</evidence>
<dbReference type="SUPFAM" id="SSF57903">
    <property type="entry name" value="FYVE/PHD zinc finger"/>
    <property type="match status" value="1"/>
</dbReference>
<feature type="compositionally biased region" description="Basic and acidic residues" evidence="7">
    <location>
        <begin position="787"/>
        <end position="818"/>
    </location>
</feature>
<comment type="subcellular location">
    <subcellularLocation>
        <location evidence="1">Nucleus</location>
    </subcellularLocation>
</comment>
<dbReference type="GO" id="GO:0008270">
    <property type="term" value="F:zinc ion binding"/>
    <property type="evidence" value="ECO:0007669"/>
    <property type="project" value="UniProtKB-KW"/>
</dbReference>
<evidence type="ECO:0000256" key="4">
    <source>
        <dbReference type="ARBA" id="ARBA00022771"/>
    </source>
</evidence>
<comment type="similarity">
    <text evidence="2">Belongs to the JARID1 histone demethylase family.</text>
</comment>
<feature type="compositionally biased region" description="Basic residues" evidence="7">
    <location>
        <begin position="774"/>
        <end position="785"/>
    </location>
</feature>
<feature type="compositionally biased region" description="Acidic residues" evidence="7">
    <location>
        <begin position="657"/>
        <end position="668"/>
    </location>
</feature>
<feature type="region of interest" description="Disordered" evidence="7">
    <location>
        <begin position="465"/>
        <end position="499"/>
    </location>
</feature>
<dbReference type="Gene3D" id="2.60.120.650">
    <property type="entry name" value="Cupin"/>
    <property type="match status" value="1"/>
</dbReference>
<evidence type="ECO:0000256" key="7">
    <source>
        <dbReference type="SAM" id="MobiDB-lite"/>
    </source>
</evidence>
<keyword evidence="3" id="KW-0479">Metal-binding</keyword>
<feature type="compositionally biased region" description="Basic residues" evidence="7">
    <location>
        <begin position="819"/>
        <end position="830"/>
    </location>
</feature>
<keyword evidence="6" id="KW-0539">Nucleus</keyword>
<dbReference type="SMART" id="SM00558">
    <property type="entry name" value="JmjC"/>
    <property type="match status" value="1"/>
</dbReference>
<dbReference type="PANTHER" id="PTHR12549">
    <property type="entry name" value="JMJC DOMAIN-CONTAINING HISTONE DEMETHYLATION PROTEIN"/>
    <property type="match status" value="1"/>
</dbReference>
<dbReference type="InterPro" id="IPR045109">
    <property type="entry name" value="LSDs-like"/>
</dbReference>
<organism evidence="9 10">
    <name type="scientific">Lolium multiflorum</name>
    <name type="common">Italian ryegrass</name>
    <name type="synonym">Lolium perenne subsp. multiflorum</name>
    <dbReference type="NCBI Taxonomy" id="4521"/>
    <lineage>
        <taxon>Eukaryota</taxon>
        <taxon>Viridiplantae</taxon>
        <taxon>Streptophyta</taxon>
        <taxon>Embryophyta</taxon>
        <taxon>Tracheophyta</taxon>
        <taxon>Spermatophyta</taxon>
        <taxon>Magnoliopsida</taxon>
        <taxon>Liliopsida</taxon>
        <taxon>Poales</taxon>
        <taxon>Poaceae</taxon>
        <taxon>BOP clade</taxon>
        <taxon>Pooideae</taxon>
        <taxon>Poodae</taxon>
        <taxon>Poeae</taxon>
        <taxon>Poeae Chloroplast Group 2 (Poeae type)</taxon>
        <taxon>Loliodinae</taxon>
        <taxon>Loliinae</taxon>
        <taxon>Lolium</taxon>
    </lineage>
</organism>
<dbReference type="Proteomes" id="UP001231189">
    <property type="component" value="Unassembled WGS sequence"/>
</dbReference>
<gene>
    <name evidence="9" type="ORF">QYE76_067279</name>
</gene>
<sequence length="830" mass="94366">MKGVELPPRKDISRENQIRYAFHIVRLLLPWLRDLRQEQMDEKRTEEKRQGASVKEVKLEQAKPHPYERTYCNNCRTSIFDVHRRCRVCQYDLCIACCRELRQGKIPGGEDLEIAQYEDRGKEYVFGRIPNSRNRDKRAPFKRHKDTDKTVVPWKANSDGSIPCPPKEKGGCGGSYLDLKFLQTETMLSELEDRADKLVRSETFKEGVANASDGCPCSDHSDKRTQAANRDGSGDNYLYSPIAEDIQDDDLVHFQKHWAEGEPVIVSDVLRLTAGLSWEPSVMVRALREKKTANLAVEALDCLDLCEVEIKICDFFKGYTRGRTHPSSRWPQILKLKDWPPSSSFDERLARHGAEFISALPFPEYTDPQYGPLNLAVKLPARSLKPDLGPKAYIAYGIRQELGRGDSVTKLHCDMSDAVNILTHTAEVAYKIGDLHDIEEIRSKMAEQDNKEFYGDLNEANKSGELHNGGCSTLGKQGNRGLRNKVRGGPSKRVPKSSVEQNTGGALWDIFRREDSKKLQEYLKNHASEFRHIYCNPVKQVIHPIHDQTFYLTEEHKRNLKKEYGVVPWTFEQNLGEAVFIPAGCPHQVRNLKSCVKVAMDFVSPESVNECIKLTKEFRCLPSGHRAKEDKLEINKIAFHALKAAVNLLDPSLGVLDSEDDQLSDEAVDEKRKRPGRRRRGTMKNKRQAGRKSEDQSRDEGVDKKHKNGRGLPSGDKSSDEALVEKRGRGRPGRNLQSEGQSGHEAADGKPRRRGRPSRNQKNDDQSSDEAVAKKPRRGRGRPSRNLKNEAVDEEHQREPRTRGDLKRLCMDEAVYERKPKRGRGRPKGS</sequence>
<feature type="compositionally biased region" description="Basic and acidic residues" evidence="7">
    <location>
        <begin position="717"/>
        <end position="727"/>
    </location>
</feature>
<dbReference type="GO" id="GO:0006357">
    <property type="term" value="P:regulation of transcription by RNA polymerase II"/>
    <property type="evidence" value="ECO:0007669"/>
    <property type="project" value="TreeGrafter"/>
</dbReference>
<dbReference type="GO" id="GO:0031490">
    <property type="term" value="F:chromatin DNA binding"/>
    <property type="evidence" value="ECO:0007669"/>
    <property type="project" value="TreeGrafter"/>
</dbReference>
<keyword evidence="5" id="KW-0862">Zinc</keyword>
<dbReference type="AlphaFoldDB" id="A0AAD8WCU4"/>
<evidence type="ECO:0000256" key="5">
    <source>
        <dbReference type="ARBA" id="ARBA00022833"/>
    </source>
</evidence>
<dbReference type="PROSITE" id="PS51184">
    <property type="entry name" value="JMJC"/>
    <property type="match status" value="1"/>
</dbReference>
<evidence type="ECO:0000256" key="3">
    <source>
        <dbReference type="ARBA" id="ARBA00022723"/>
    </source>
</evidence>
<dbReference type="Pfam" id="PF02373">
    <property type="entry name" value="JmjC"/>
    <property type="match status" value="1"/>
</dbReference>
<accession>A0AAD8WCU4</accession>
<dbReference type="EMBL" id="JAUUTY010000004">
    <property type="protein sequence ID" value="KAK1649474.1"/>
    <property type="molecule type" value="Genomic_DNA"/>
</dbReference>
<evidence type="ECO:0000256" key="6">
    <source>
        <dbReference type="ARBA" id="ARBA00023242"/>
    </source>
</evidence>
<protein>
    <recommendedName>
        <fullName evidence="8">JmjC domain-containing protein</fullName>
    </recommendedName>
</protein>
<feature type="region of interest" description="Disordered" evidence="7">
    <location>
        <begin position="214"/>
        <end position="234"/>
    </location>
</feature>
<dbReference type="InterPro" id="IPR003347">
    <property type="entry name" value="JmjC_dom"/>
</dbReference>
<evidence type="ECO:0000313" key="9">
    <source>
        <dbReference type="EMBL" id="KAK1649474.1"/>
    </source>
</evidence>
<comment type="caution">
    <text evidence="9">The sequence shown here is derived from an EMBL/GenBank/DDBJ whole genome shotgun (WGS) entry which is preliminary data.</text>
</comment>
<name>A0AAD8WCU4_LOLMU</name>
<dbReference type="GO" id="GO:0000118">
    <property type="term" value="C:histone deacetylase complex"/>
    <property type="evidence" value="ECO:0007669"/>
    <property type="project" value="TreeGrafter"/>
</dbReference>
<evidence type="ECO:0000313" key="10">
    <source>
        <dbReference type="Proteomes" id="UP001231189"/>
    </source>
</evidence>
<feature type="domain" description="JmjC" evidence="8">
    <location>
        <begin position="368"/>
        <end position="619"/>
    </location>
</feature>
<reference evidence="9" key="1">
    <citation type="submission" date="2023-07" db="EMBL/GenBank/DDBJ databases">
        <title>A chromosome-level genome assembly of Lolium multiflorum.</title>
        <authorList>
            <person name="Chen Y."/>
            <person name="Copetti D."/>
            <person name="Kolliker R."/>
            <person name="Studer B."/>
        </authorList>
    </citation>
    <scope>NUCLEOTIDE SEQUENCE</scope>
    <source>
        <strain evidence="9">02402/16</strain>
        <tissue evidence="9">Leaf</tissue>
    </source>
</reference>
<proteinExistence type="inferred from homology"/>
<dbReference type="InterPro" id="IPR011011">
    <property type="entry name" value="Znf_FYVE_PHD"/>
</dbReference>
<keyword evidence="4" id="KW-0863">Zinc-finger</keyword>
<dbReference type="PRINTS" id="PR00929">
    <property type="entry name" value="ATHOOK"/>
</dbReference>
<feature type="compositionally biased region" description="Basic and acidic residues" evidence="7">
    <location>
        <begin position="691"/>
        <end position="703"/>
    </location>
</feature>
<keyword evidence="10" id="KW-1185">Reference proteome</keyword>
<dbReference type="GO" id="GO:0000785">
    <property type="term" value="C:chromatin"/>
    <property type="evidence" value="ECO:0007669"/>
    <property type="project" value="TreeGrafter"/>
</dbReference>
<dbReference type="GO" id="GO:0032454">
    <property type="term" value="F:histone H3K9 demethylase activity"/>
    <property type="evidence" value="ECO:0007669"/>
    <property type="project" value="InterPro"/>
</dbReference>
<feature type="region of interest" description="Disordered" evidence="7">
    <location>
        <begin position="656"/>
        <end position="830"/>
    </location>
</feature>
<dbReference type="SUPFAM" id="SSF51197">
    <property type="entry name" value="Clavaminate synthase-like"/>
    <property type="match status" value="1"/>
</dbReference>
<dbReference type="GO" id="GO:0003712">
    <property type="term" value="F:transcription coregulator activity"/>
    <property type="evidence" value="ECO:0007669"/>
    <property type="project" value="TreeGrafter"/>
</dbReference>
<feature type="compositionally biased region" description="Basic residues" evidence="7">
    <location>
        <begin position="673"/>
        <end position="690"/>
    </location>
</feature>